<dbReference type="PANTHER" id="PTHR35861:SF1">
    <property type="entry name" value="PHAGE TAIL SHEATH PROTEIN"/>
    <property type="match status" value="1"/>
</dbReference>
<dbReference type="Gene3D" id="3.40.50.11780">
    <property type="match status" value="1"/>
</dbReference>
<evidence type="ECO:0000313" key="4">
    <source>
        <dbReference type="EMBL" id="ADK79900.1"/>
    </source>
</evidence>
<dbReference type="Proteomes" id="UP000002318">
    <property type="component" value="Chromosome"/>
</dbReference>
<reference evidence="4 5" key="1">
    <citation type="journal article" date="2010" name="Stand. Genomic Sci.">
        <title>Complete genome sequence of Spirochaeta smaragdinae type strain (SEBR 4228).</title>
        <authorList>
            <person name="Mavromatis K."/>
            <person name="Yasawong M."/>
            <person name="Chertkov O."/>
            <person name="Lapidus A."/>
            <person name="Lucas S."/>
            <person name="Nolan M."/>
            <person name="Del Rio T.G."/>
            <person name="Tice H."/>
            <person name="Cheng J.F."/>
            <person name="Pitluck S."/>
            <person name="Liolios K."/>
            <person name="Ivanova N."/>
            <person name="Tapia R."/>
            <person name="Han C."/>
            <person name="Bruce D."/>
            <person name="Goodwin L."/>
            <person name="Pati A."/>
            <person name="Chen A."/>
            <person name="Palaniappan K."/>
            <person name="Land M."/>
            <person name="Hauser L."/>
            <person name="Chang Y.J."/>
            <person name="Jeffries C.D."/>
            <person name="Detter J.C."/>
            <person name="Rohde M."/>
            <person name="Brambilla E."/>
            <person name="Spring S."/>
            <person name="Goker M."/>
            <person name="Sikorski J."/>
            <person name="Woyke T."/>
            <person name="Bristow J."/>
            <person name="Eisen J.A."/>
            <person name="Markowitz V."/>
            <person name="Hugenholtz P."/>
            <person name="Klenk H.P."/>
            <person name="Kyrpides N.C."/>
        </authorList>
    </citation>
    <scope>NUCLEOTIDE SEQUENCE [LARGE SCALE GENOMIC DNA]</scope>
    <source>
        <strain evidence="5">DSM 11293 / JCM 15392 / SEBR 4228</strain>
    </source>
</reference>
<evidence type="ECO:0000256" key="1">
    <source>
        <dbReference type="ARBA" id="ARBA00008005"/>
    </source>
</evidence>
<evidence type="ECO:0000259" key="3">
    <source>
        <dbReference type="Pfam" id="PF17482"/>
    </source>
</evidence>
<comment type="similarity">
    <text evidence="1">Belongs to the myoviridae tail sheath protein family.</text>
</comment>
<feature type="domain" description="Tail sheath protein C-terminal" evidence="3">
    <location>
        <begin position="395"/>
        <end position="500"/>
    </location>
</feature>
<dbReference type="InterPro" id="IPR020287">
    <property type="entry name" value="Tail_sheath_C"/>
</dbReference>
<dbReference type="PANTHER" id="PTHR35861">
    <property type="match status" value="1"/>
</dbReference>
<dbReference type="Pfam" id="PF04984">
    <property type="entry name" value="Phage_sheath_1"/>
    <property type="match status" value="1"/>
</dbReference>
<gene>
    <name evidence="4" type="ordered locus">Spirs_0765</name>
</gene>
<protein>
    <submittedName>
        <fullName evidence="4">Tail sheath protein</fullName>
    </submittedName>
</protein>
<name>E1RC20_SEDSS</name>
<dbReference type="AlphaFoldDB" id="E1RC20"/>
<dbReference type="OrthoDB" id="366874at2"/>
<evidence type="ECO:0000259" key="2">
    <source>
        <dbReference type="Pfam" id="PF04984"/>
    </source>
</evidence>
<dbReference type="eggNOG" id="COG3497">
    <property type="taxonomic scope" value="Bacteria"/>
</dbReference>
<keyword evidence="5" id="KW-1185">Reference proteome</keyword>
<dbReference type="RefSeq" id="WP_013253364.1">
    <property type="nucleotide sequence ID" value="NC_014364.1"/>
</dbReference>
<dbReference type="InterPro" id="IPR052042">
    <property type="entry name" value="Tail_sheath_structural"/>
</dbReference>
<dbReference type="Pfam" id="PF17482">
    <property type="entry name" value="Phage_sheath_1C"/>
    <property type="match status" value="1"/>
</dbReference>
<organism evidence="4 5">
    <name type="scientific">Sediminispirochaeta smaragdinae (strain DSM 11293 / JCM 15392 / SEBR 4228)</name>
    <name type="common">Spirochaeta smaragdinae</name>
    <dbReference type="NCBI Taxonomy" id="573413"/>
    <lineage>
        <taxon>Bacteria</taxon>
        <taxon>Pseudomonadati</taxon>
        <taxon>Spirochaetota</taxon>
        <taxon>Spirochaetia</taxon>
        <taxon>Spirochaetales</taxon>
        <taxon>Spirochaetaceae</taxon>
        <taxon>Sediminispirochaeta</taxon>
    </lineage>
</organism>
<evidence type="ECO:0000313" key="5">
    <source>
        <dbReference type="Proteomes" id="UP000002318"/>
    </source>
</evidence>
<sequence>MKTPGVYIVENNDFPNSVVEVATAVPAFIGYTEKAVKDNRSLLNMPMRISSLQDFTAYFGGAPDYQFELTETAAEGDAASAGVIGTVSAGKKKYTITQKSTDYCLFRSLLLFFANGGNTCYIVSVGTYTDEINAEALQNGIDALIKEQEPSMVLIPEAITLPSKGACYSLQQQILEHCGGKMKNRIAILDVYEGYKDFRAAEGDCVKNFREGIGNTYLDFAAAYYPWLNTELISGNELSFKQISNRDVLAACIKEEMGLADAAKIDEKGEKFLELLDELSSKSFTADKEALIHRTLIQSSHVYNNILENIRDYLNRMAPSAAIAGIYAMVDSSRGVWKAPANVSLASVISPTVNISHDEQEYLNLPSDGKAVNAIRSFTGEGVLVWGARTLDGNSHDWRYINVRRTAIMLEESISLASKAYVFEANTVDTWNKIKRMISNFLEGIWKRGGLAGATEEDAFSVHVGLGETMTAKDILENILRIKIMVALTRPKEFIEITFQQHMQKS</sequence>
<dbReference type="KEGG" id="ssm:Spirs_0765"/>
<dbReference type="STRING" id="573413.Spirs_0765"/>
<feature type="domain" description="Tail sheath protein subtilisin-like" evidence="2">
    <location>
        <begin position="300"/>
        <end position="391"/>
    </location>
</feature>
<dbReference type="HOGENOM" id="CLU_009303_2_0_12"/>
<dbReference type="InterPro" id="IPR035089">
    <property type="entry name" value="Phage_sheath_subtilisin"/>
</dbReference>
<accession>E1RC20</accession>
<dbReference type="EMBL" id="CP002116">
    <property type="protein sequence ID" value="ADK79900.1"/>
    <property type="molecule type" value="Genomic_DNA"/>
</dbReference>
<proteinExistence type="inferred from homology"/>